<dbReference type="Proteomes" id="UP001055586">
    <property type="component" value="Chromosome"/>
</dbReference>
<evidence type="ECO:0000259" key="1">
    <source>
        <dbReference type="Pfam" id="PF18860"/>
    </source>
</evidence>
<dbReference type="Pfam" id="PF18860">
    <property type="entry name" value="AbiJ_NTD3"/>
    <property type="match status" value="1"/>
</dbReference>
<evidence type="ECO:0000313" key="7">
    <source>
        <dbReference type="Proteomes" id="UP000192095"/>
    </source>
</evidence>
<evidence type="ECO:0000313" key="5">
    <source>
        <dbReference type="EMBL" id="QRZ34906.1"/>
    </source>
</evidence>
<dbReference type="EMBL" id="CP031926">
    <property type="protein sequence ID" value="QRZ34906.1"/>
    <property type="molecule type" value="Genomic_DNA"/>
</dbReference>
<dbReference type="EMBL" id="CP015902">
    <property type="protein sequence ID" value="ARE20766.1"/>
    <property type="molecule type" value="Genomic_DNA"/>
</dbReference>
<dbReference type="AlphaFoldDB" id="A0A1V0P1V7"/>
<reference evidence="2" key="4">
    <citation type="submission" date="2023-09" db="EMBL/GenBank/DDBJ databases">
        <title>Complete Genomes and Methylome analysis of Lactococcus lactis subs lactis strains.</title>
        <authorList>
            <person name="Fomenkov A."/>
            <person name="McDonnell B."/>
            <person name="Sun L."/>
            <person name="Van Sinderen D."/>
            <person name="Roberts R.J."/>
        </authorList>
    </citation>
    <scope>NUCLEOTIDE SEQUENCE</scope>
    <source>
        <strain evidence="2">229</strain>
    </source>
</reference>
<reference evidence="6 7" key="1">
    <citation type="journal article" date="2017" name="BMC Genomics">
        <title>Comparative and functional genomics of the Lactococcus lactis taxon; insights into evolution and niche adaptation.</title>
        <authorList>
            <person name="Kelleher P."/>
            <person name="Bottacini F."/>
            <person name="Mahony J."/>
            <person name="Kilcawley K.N."/>
            <person name="van Sinderen D."/>
        </authorList>
    </citation>
    <scope>NUCLEOTIDE SEQUENCE [LARGE SCALE GENOMIC DNA]</scope>
    <source>
        <strain evidence="3 6">275</strain>
        <strain evidence="4 7">UC06</strain>
    </source>
</reference>
<dbReference type="RefSeq" id="WP_003130146.1">
    <property type="nucleotide sequence ID" value="NZ_BAABQR010000002.1"/>
</dbReference>
<evidence type="ECO:0000313" key="3">
    <source>
        <dbReference type="EMBL" id="ARD98841.1"/>
    </source>
</evidence>
<dbReference type="EMBL" id="CP015897">
    <property type="protein sequence ID" value="ARD98841.1"/>
    <property type="molecule type" value="Genomic_DNA"/>
</dbReference>
<reference evidence="4" key="3">
    <citation type="submission" date="2023-07" db="EMBL/GenBank/DDBJ databases">
        <authorList>
            <person name="McDonnell B."/>
        </authorList>
    </citation>
    <scope>NUCLEOTIDE SEQUENCE</scope>
    <source>
        <strain evidence="5">223</strain>
        <strain evidence="4">UC06</strain>
    </source>
</reference>
<dbReference type="Proteomes" id="UP000192085">
    <property type="component" value="Chromosome"/>
</dbReference>
<dbReference type="Proteomes" id="UP000663169">
    <property type="component" value="Chromosome"/>
</dbReference>
<dbReference type="EMBL" id="CP090823">
    <property type="protein sequence ID" value="ARD96187.1"/>
    <property type="molecule type" value="Genomic_DNA"/>
</dbReference>
<evidence type="ECO:0000313" key="2">
    <source>
        <dbReference type="EMBL" id="ARD96187.1"/>
    </source>
</evidence>
<evidence type="ECO:0000313" key="4">
    <source>
        <dbReference type="EMBL" id="ARE20766.1"/>
    </source>
</evidence>
<dbReference type="Proteomes" id="UP000192095">
    <property type="component" value="Chromosome"/>
</dbReference>
<accession>A0A1V0P1V7</accession>
<name>A0A1V0P1V7_LACLL</name>
<evidence type="ECO:0000313" key="6">
    <source>
        <dbReference type="Proteomes" id="UP000192085"/>
    </source>
</evidence>
<reference evidence="5" key="2">
    <citation type="journal article" date="2020" name="Mol. Microbiol.">
        <title>The CWPS Rubik's cube: Linking diversity of cell wall polysaccharide structures with the encoded biosynthetic machinery of selected Lactococcus lactis strains.</title>
        <authorList>
            <person name="Mahony J."/>
            <person name="Frantzen C."/>
            <person name="Vinogradov E."/>
            <person name="Sadovskaya I."/>
            <person name="Theodorou I."/>
            <person name="Kelleher P."/>
            <person name="Chapot-Chartier M.P."/>
            <person name="Cambillau C."/>
            <person name="Holo H."/>
            <person name="van Sinderen D."/>
        </authorList>
    </citation>
    <scope>NUCLEOTIDE SEQUENCE</scope>
    <source>
        <strain evidence="5">223</strain>
    </source>
</reference>
<feature type="domain" description="AbiJ-NTD3" evidence="1">
    <location>
        <begin position="2"/>
        <end position="110"/>
    </location>
</feature>
<dbReference type="InterPro" id="IPR041427">
    <property type="entry name" value="AbiJ-NTD3"/>
</dbReference>
<organism evidence="4 7">
    <name type="scientific">Lactococcus lactis subsp. lactis</name>
    <name type="common">Streptococcus lactis</name>
    <dbReference type="NCBI Taxonomy" id="1360"/>
    <lineage>
        <taxon>Bacteria</taxon>
        <taxon>Bacillati</taxon>
        <taxon>Bacillota</taxon>
        <taxon>Bacilli</taxon>
        <taxon>Lactobacillales</taxon>
        <taxon>Streptococcaceae</taxon>
        <taxon>Lactococcus</taxon>
    </lineage>
</organism>
<proteinExistence type="predicted"/>
<sequence length="115" mass="13928">MEITELIRHDIFDLFENGCIEQIYFGSDKKYFYPYYGRLKEIDFLKRIYPLENMVTTDERFNNVDEEMWQHTINNDTWNFGWVFNDSRFDLMDGPDSTLLEFLCEVFHPISITQG</sequence>
<gene>
    <name evidence="5" type="ORF">LL223_1251</name>
    <name evidence="2" type="ORF">LL229_1305</name>
    <name evidence="3" type="ORF">LL275_1211</name>
    <name evidence="4" type="ORF">LLUC06_1221</name>
</gene>
<protein>
    <recommendedName>
        <fullName evidence="1">AbiJ-NTD3 domain-containing protein</fullName>
    </recommendedName>
</protein>